<evidence type="ECO:0000256" key="14">
    <source>
        <dbReference type="ARBA" id="ARBA00023242"/>
    </source>
</evidence>
<evidence type="ECO:0000256" key="1">
    <source>
        <dbReference type="ARBA" id="ARBA00004123"/>
    </source>
</evidence>
<keyword evidence="11" id="KW-0238">DNA-binding</keyword>
<evidence type="ECO:0000256" key="16">
    <source>
        <dbReference type="SAM" id="MobiDB-lite"/>
    </source>
</evidence>
<evidence type="ECO:0000256" key="13">
    <source>
        <dbReference type="ARBA" id="ARBA00023163"/>
    </source>
</evidence>
<evidence type="ECO:0000313" key="19">
    <source>
        <dbReference type="Proteomes" id="UP000008237"/>
    </source>
</evidence>
<feature type="domain" description="C2H2-type" evidence="17">
    <location>
        <begin position="306"/>
        <end position="333"/>
    </location>
</feature>
<evidence type="ECO:0000313" key="18">
    <source>
        <dbReference type="EMBL" id="EFN77607.1"/>
    </source>
</evidence>
<feature type="compositionally biased region" description="Acidic residues" evidence="16">
    <location>
        <begin position="501"/>
        <end position="513"/>
    </location>
</feature>
<keyword evidence="7 15" id="KW-0863">Zinc-finger</keyword>
<reference evidence="18 19" key="1">
    <citation type="journal article" date="2010" name="Science">
        <title>Genomic comparison of the ants Camponotus floridanus and Harpegnathos saltator.</title>
        <authorList>
            <person name="Bonasio R."/>
            <person name="Zhang G."/>
            <person name="Ye C."/>
            <person name="Mutti N.S."/>
            <person name="Fang X."/>
            <person name="Qin N."/>
            <person name="Donahue G."/>
            <person name="Yang P."/>
            <person name="Li Q."/>
            <person name="Li C."/>
            <person name="Zhang P."/>
            <person name="Huang Z."/>
            <person name="Berger S.L."/>
            <person name="Reinberg D."/>
            <person name="Wang J."/>
            <person name="Liebig J."/>
        </authorList>
    </citation>
    <scope>NUCLEOTIDE SEQUENCE [LARGE SCALE GENOMIC DNA]</scope>
    <source>
        <strain evidence="18 19">R22 G/1</strain>
    </source>
</reference>
<accession>E2C375</accession>
<feature type="compositionally biased region" description="Basic and acidic residues" evidence="16">
    <location>
        <begin position="159"/>
        <end position="169"/>
    </location>
</feature>
<keyword evidence="6" id="KW-0677">Repeat</keyword>
<evidence type="ECO:0000256" key="11">
    <source>
        <dbReference type="ARBA" id="ARBA00023125"/>
    </source>
</evidence>
<keyword evidence="5" id="KW-0479">Metal-binding</keyword>
<evidence type="ECO:0000256" key="2">
    <source>
        <dbReference type="ARBA" id="ARBA00006991"/>
    </source>
</evidence>
<dbReference type="InterPro" id="IPR013087">
    <property type="entry name" value="Znf_C2H2_type"/>
</dbReference>
<dbReference type="PROSITE" id="PS00028">
    <property type="entry name" value="ZINC_FINGER_C2H2_1"/>
    <property type="match status" value="5"/>
</dbReference>
<proteinExistence type="inferred from homology"/>
<feature type="compositionally biased region" description="Polar residues" evidence="16">
    <location>
        <begin position="487"/>
        <end position="500"/>
    </location>
</feature>
<keyword evidence="10" id="KW-0805">Transcription regulation</keyword>
<evidence type="ECO:0000256" key="6">
    <source>
        <dbReference type="ARBA" id="ARBA00022737"/>
    </source>
</evidence>
<protein>
    <submittedName>
        <fullName evidence="18">Zinc finger and BTB domain-containing protein 17</fullName>
    </submittedName>
</protein>
<dbReference type="InParanoid" id="E2C375"/>
<dbReference type="PROSITE" id="PS50157">
    <property type="entry name" value="ZINC_FINGER_C2H2_2"/>
    <property type="match status" value="3"/>
</dbReference>
<dbReference type="OMA" id="LKRDHHG"/>
<dbReference type="PANTHER" id="PTHR24379:SF128">
    <property type="entry name" value="C2H2-TYPE DOMAIN-CONTAINING PROTEIN"/>
    <property type="match status" value="1"/>
</dbReference>
<keyword evidence="3" id="KW-0217">Developmental protein</keyword>
<evidence type="ECO:0000256" key="5">
    <source>
        <dbReference type="ARBA" id="ARBA00022723"/>
    </source>
</evidence>
<feature type="region of interest" description="Disordered" evidence="16">
    <location>
        <begin position="487"/>
        <end position="513"/>
    </location>
</feature>
<dbReference type="EMBL" id="GL452292">
    <property type="protein sequence ID" value="EFN77607.1"/>
    <property type="molecule type" value="Genomic_DNA"/>
</dbReference>
<keyword evidence="4" id="KW-0678">Repressor</keyword>
<evidence type="ECO:0000256" key="9">
    <source>
        <dbReference type="ARBA" id="ARBA00022833"/>
    </source>
</evidence>
<dbReference type="PANTHER" id="PTHR24379">
    <property type="entry name" value="KRAB AND ZINC FINGER DOMAIN-CONTAINING"/>
    <property type="match status" value="1"/>
</dbReference>
<dbReference type="SUPFAM" id="SSF57667">
    <property type="entry name" value="beta-beta-alpha zinc fingers"/>
    <property type="match status" value="1"/>
</dbReference>
<dbReference type="SMART" id="SM00355">
    <property type="entry name" value="ZnF_C2H2"/>
    <property type="match status" value="7"/>
</dbReference>
<feature type="region of interest" description="Disordered" evidence="16">
    <location>
        <begin position="1"/>
        <end position="68"/>
    </location>
</feature>
<dbReference type="AlphaFoldDB" id="E2C375"/>
<comment type="subcellular location">
    <subcellularLocation>
        <location evidence="1">Nucleus</location>
    </subcellularLocation>
</comment>
<dbReference type="GO" id="GO:0008270">
    <property type="term" value="F:zinc ion binding"/>
    <property type="evidence" value="ECO:0007669"/>
    <property type="project" value="UniProtKB-KW"/>
</dbReference>
<sequence length="513" mass="59910">MLTLDETEYENMPKKSGKSREEKKGKGKGKGGKRHRRTTGSSRKLRSSLAPVPHKVKSQEEEATMELSYHEKDPIVSGVSKEIKVETSVSNEDEYIILSHLESIKDEPGLNAEEPLEQCVQKISKSRHRQKRYNKMILLRKCTANRNKLSTEETEDESHENTSFEEDGRVPNIENHIYENSEEQQKNDKGKREKIKWSKKLHPLSLYYTDRSKPYLKCPACGAMFFCSNTYQRHLHSHMQKTVESYVCNFCDYSHTEPGMLFAHLAKHQNQCESCNESLLRKDNFEKHWYQCSLAFSLKRDHHGKFVCTICELVFDLLAQLEKHWFKHTCKKQKSYQCNECSGLYENLETLKNHKCLKCPVCGEVYESLHRLKIHTMWMKHYLKCPICSYEFILSTDHEKHLSLHRKVYQPMKDYMHCLRAADGKTFQCNLCDKIFYALPTLLSHLTEEHDVKSVKTEETDTEDNFELKGDIIDIVVVPDFKDSVSYSDSCSDTNPLQQDTDPEDQVDYELKS</sequence>
<keyword evidence="14" id="KW-0539">Nucleus</keyword>
<dbReference type="Proteomes" id="UP000008237">
    <property type="component" value="Unassembled WGS sequence"/>
</dbReference>
<evidence type="ECO:0000256" key="4">
    <source>
        <dbReference type="ARBA" id="ARBA00022491"/>
    </source>
</evidence>
<gene>
    <name evidence="18" type="ORF">EAI_04071</name>
</gene>
<dbReference type="PhylomeDB" id="E2C375"/>
<dbReference type="InterPro" id="IPR036236">
    <property type="entry name" value="Znf_C2H2_sf"/>
</dbReference>
<feature type="compositionally biased region" description="Basic residues" evidence="16">
    <location>
        <begin position="25"/>
        <end position="46"/>
    </location>
</feature>
<keyword evidence="8" id="KW-0221">Differentiation</keyword>
<keyword evidence="12" id="KW-0010">Activator</keyword>
<name>E2C375_HARSA</name>
<evidence type="ECO:0000256" key="12">
    <source>
        <dbReference type="ARBA" id="ARBA00023159"/>
    </source>
</evidence>
<evidence type="ECO:0000256" key="10">
    <source>
        <dbReference type="ARBA" id="ARBA00023015"/>
    </source>
</evidence>
<evidence type="ECO:0000256" key="15">
    <source>
        <dbReference type="PROSITE-ProRule" id="PRU00042"/>
    </source>
</evidence>
<keyword evidence="9" id="KW-0862">Zinc</keyword>
<feature type="region of interest" description="Disordered" evidence="16">
    <location>
        <begin position="148"/>
        <end position="172"/>
    </location>
</feature>
<feature type="domain" description="C2H2-type" evidence="17">
    <location>
        <begin position="216"/>
        <end position="243"/>
    </location>
</feature>
<feature type="domain" description="C2H2-type" evidence="17">
    <location>
        <begin position="427"/>
        <end position="450"/>
    </location>
</feature>
<dbReference type="OrthoDB" id="7295497at2759"/>
<evidence type="ECO:0000259" key="17">
    <source>
        <dbReference type="PROSITE" id="PS50157"/>
    </source>
</evidence>
<evidence type="ECO:0000256" key="7">
    <source>
        <dbReference type="ARBA" id="ARBA00022771"/>
    </source>
</evidence>
<organism evidence="19">
    <name type="scientific">Harpegnathos saltator</name>
    <name type="common">Jerdon's jumping ant</name>
    <dbReference type="NCBI Taxonomy" id="610380"/>
    <lineage>
        <taxon>Eukaryota</taxon>
        <taxon>Metazoa</taxon>
        <taxon>Ecdysozoa</taxon>
        <taxon>Arthropoda</taxon>
        <taxon>Hexapoda</taxon>
        <taxon>Insecta</taxon>
        <taxon>Pterygota</taxon>
        <taxon>Neoptera</taxon>
        <taxon>Endopterygota</taxon>
        <taxon>Hymenoptera</taxon>
        <taxon>Apocrita</taxon>
        <taxon>Aculeata</taxon>
        <taxon>Formicoidea</taxon>
        <taxon>Formicidae</taxon>
        <taxon>Ponerinae</taxon>
        <taxon>Ponerini</taxon>
        <taxon>Harpegnathos</taxon>
    </lineage>
</organism>
<dbReference type="Gene3D" id="3.30.160.60">
    <property type="entry name" value="Classic Zinc Finger"/>
    <property type="match status" value="3"/>
</dbReference>
<evidence type="ECO:0000256" key="8">
    <source>
        <dbReference type="ARBA" id="ARBA00022782"/>
    </source>
</evidence>
<comment type="similarity">
    <text evidence="2">Belongs to the krueppel C2H2-type zinc-finger protein family.</text>
</comment>
<keyword evidence="19" id="KW-1185">Reference proteome</keyword>
<keyword evidence="13" id="KW-0804">Transcription</keyword>
<evidence type="ECO:0000256" key="3">
    <source>
        <dbReference type="ARBA" id="ARBA00022473"/>
    </source>
</evidence>